<evidence type="ECO:0008006" key="9">
    <source>
        <dbReference type="Google" id="ProtNLM"/>
    </source>
</evidence>
<dbReference type="Pfam" id="PF00097">
    <property type="entry name" value="zf-C3HC4"/>
    <property type="match status" value="1"/>
</dbReference>
<dbReference type="EMBL" id="ML004462">
    <property type="protein sequence ID" value="RKP30281.1"/>
    <property type="molecule type" value="Genomic_DNA"/>
</dbReference>
<dbReference type="SMART" id="SM00184">
    <property type="entry name" value="RING"/>
    <property type="match status" value="1"/>
</dbReference>
<feature type="domain" description="SPX" evidence="6">
    <location>
        <begin position="1"/>
        <end position="330"/>
    </location>
</feature>
<evidence type="ECO:0000256" key="3">
    <source>
        <dbReference type="ARBA" id="ARBA00022833"/>
    </source>
</evidence>
<feature type="domain" description="RING-type" evidence="5">
    <location>
        <begin position="368"/>
        <end position="407"/>
    </location>
</feature>
<dbReference type="InterPro" id="IPR018957">
    <property type="entry name" value="Znf_C3HC4_RING-type"/>
</dbReference>
<dbReference type="OrthoDB" id="5588846at2759"/>
<organism evidence="7 8">
    <name type="scientific">Metschnikowia bicuspidata</name>
    <dbReference type="NCBI Taxonomy" id="27322"/>
    <lineage>
        <taxon>Eukaryota</taxon>
        <taxon>Fungi</taxon>
        <taxon>Dikarya</taxon>
        <taxon>Ascomycota</taxon>
        <taxon>Saccharomycotina</taxon>
        <taxon>Pichiomycetes</taxon>
        <taxon>Metschnikowiaceae</taxon>
        <taxon>Metschnikowia</taxon>
    </lineage>
</organism>
<evidence type="ECO:0000259" key="6">
    <source>
        <dbReference type="PROSITE" id="PS51382"/>
    </source>
</evidence>
<protein>
    <recommendedName>
        <fullName evidence="9">RING-14 protein</fullName>
    </recommendedName>
</protein>
<dbReference type="PANTHER" id="PTHR23327:SF51">
    <property type="entry name" value="TRANSCRIPTIONAL REGULATOR OF YEAST FORM ADHERENCE 3"/>
    <property type="match status" value="1"/>
</dbReference>
<evidence type="ECO:0000313" key="7">
    <source>
        <dbReference type="EMBL" id="RKP30281.1"/>
    </source>
</evidence>
<keyword evidence="8" id="KW-1185">Reference proteome</keyword>
<accession>A0A4P9ZDQ8</accession>
<dbReference type="GO" id="GO:0008270">
    <property type="term" value="F:zinc ion binding"/>
    <property type="evidence" value="ECO:0007669"/>
    <property type="project" value="UniProtKB-KW"/>
</dbReference>
<proteinExistence type="predicted"/>
<dbReference type="Pfam" id="PF03105">
    <property type="entry name" value="SPX"/>
    <property type="match status" value="1"/>
</dbReference>
<keyword evidence="1" id="KW-0479">Metal-binding</keyword>
<dbReference type="PROSITE" id="PS50089">
    <property type="entry name" value="ZF_RING_2"/>
    <property type="match status" value="1"/>
</dbReference>
<evidence type="ECO:0000313" key="8">
    <source>
        <dbReference type="Proteomes" id="UP000268321"/>
    </source>
</evidence>
<dbReference type="PROSITE" id="PS51382">
    <property type="entry name" value="SPX"/>
    <property type="match status" value="1"/>
</dbReference>
<keyword evidence="2 4" id="KW-0863">Zinc-finger</keyword>
<dbReference type="AlphaFoldDB" id="A0A4P9ZDQ8"/>
<keyword evidence="3" id="KW-0862">Zinc</keyword>
<name>A0A4P9ZDQ8_9ASCO</name>
<evidence type="ECO:0000259" key="5">
    <source>
        <dbReference type="PROSITE" id="PS50089"/>
    </source>
</evidence>
<evidence type="ECO:0000256" key="2">
    <source>
        <dbReference type="ARBA" id="ARBA00022771"/>
    </source>
</evidence>
<dbReference type="InterPro" id="IPR004331">
    <property type="entry name" value="SPX_dom"/>
</dbReference>
<dbReference type="PANTHER" id="PTHR23327">
    <property type="entry name" value="RING FINGER PROTEIN 127"/>
    <property type="match status" value="1"/>
</dbReference>
<reference evidence="8" key="1">
    <citation type="journal article" date="2018" name="Nat. Microbiol.">
        <title>Leveraging single-cell genomics to expand the fungal tree of life.</title>
        <authorList>
            <person name="Ahrendt S.R."/>
            <person name="Quandt C.A."/>
            <person name="Ciobanu D."/>
            <person name="Clum A."/>
            <person name="Salamov A."/>
            <person name="Andreopoulos B."/>
            <person name="Cheng J.F."/>
            <person name="Woyke T."/>
            <person name="Pelin A."/>
            <person name="Henrissat B."/>
            <person name="Reynolds N.K."/>
            <person name="Benny G.L."/>
            <person name="Smith M.E."/>
            <person name="James T.Y."/>
            <person name="Grigoriev I.V."/>
        </authorList>
    </citation>
    <scope>NUCLEOTIDE SEQUENCE [LARGE SCALE GENOMIC DNA]</scope>
    <source>
        <strain evidence="8">Baker2002</strain>
    </source>
</reference>
<dbReference type="InterPro" id="IPR013083">
    <property type="entry name" value="Znf_RING/FYVE/PHD"/>
</dbReference>
<dbReference type="Gene3D" id="3.30.40.10">
    <property type="entry name" value="Zinc/RING finger domain, C3HC4 (zinc finger)"/>
    <property type="match status" value="1"/>
</dbReference>
<dbReference type="InterPro" id="IPR017907">
    <property type="entry name" value="Znf_RING_CS"/>
</dbReference>
<evidence type="ECO:0000256" key="1">
    <source>
        <dbReference type="ARBA" id="ARBA00022723"/>
    </source>
</evidence>
<dbReference type="PROSITE" id="PS00518">
    <property type="entry name" value="ZF_RING_1"/>
    <property type="match status" value="1"/>
</dbReference>
<evidence type="ECO:0000256" key="4">
    <source>
        <dbReference type="PROSITE-ProRule" id="PRU00175"/>
    </source>
</evidence>
<dbReference type="InterPro" id="IPR001841">
    <property type="entry name" value="Znf_RING"/>
</dbReference>
<dbReference type="SUPFAM" id="SSF57850">
    <property type="entry name" value="RING/U-box"/>
    <property type="match status" value="1"/>
</dbReference>
<sequence>MKFAKVLEETLRTGDLPPKWVEAAIQYKLLKKCISKFVRELALLGLSLADLKLLLQDDEQDLSVEIHHEDAPENPIVTHYALKKSKNNVIPYLKIVLNDEDPDKYSKDYIHELADQIRQKLLSVVHFDNDERHIIEIIEDPEQNLLLSPSTSHDDDMNLIVRVPNDNETVIMLNSDLIFFKMLKSELETLDSIRDEEEELLMRQIDKLSGSVLTLTKKLSDLYTWREFFRIYIDSEVFFRYNETSLTLLERTAEQVKKNLEEFSSRVEQVDIFERLHNKTGVVACELFMGMNMRLLKILQFQAINATALKKILKKFDKQTSLNVSRRFPDLISKDNVFIHGTPVAQNICFLIQSKLLRLIPQIEDYTCPICMSVAFKPIRLTCSHIFCVRCMVKMKQRGKMDCPLCRKSKAIAMANSSNLDVEAMALMKKNFPLEVKEKLRDVDREKYGDVVGNKKCVIM</sequence>
<gene>
    <name evidence="7" type="ORF">METBISCDRAFT_23468</name>
</gene>
<dbReference type="Proteomes" id="UP000268321">
    <property type="component" value="Unassembled WGS sequence"/>
</dbReference>